<gene>
    <name evidence="1" type="ORF">EZH22_24790</name>
</gene>
<name>A0A974PM83_9HYPH</name>
<dbReference type="KEGG" id="xdi:EZH22_24790"/>
<organism evidence="1 2">
    <name type="scientific">Xanthobacter dioxanivorans</name>
    <dbReference type="NCBI Taxonomy" id="2528964"/>
    <lineage>
        <taxon>Bacteria</taxon>
        <taxon>Pseudomonadati</taxon>
        <taxon>Pseudomonadota</taxon>
        <taxon>Alphaproteobacteria</taxon>
        <taxon>Hyphomicrobiales</taxon>
        <taxon>Xanthobacteraceae</taxon>
        <taxon>Xanthobacter</taxon>
    </lineage>
</organism>
<proteinExistence type="predicted"/>
<dbReference type="GO" id="GO:0008115">
    <property type="term" value="F:sarcosine oxidase activity"/>
    <property type="evidence" value="ECO:0007669"/>
    <property type="project" value="InterPro"/>
</dbReference>
<dbReference type="Gene3D" id="3.30.2270.10">
    <property type="entry name" value="Folate-binding superfamily"/>
    <property type="match status" value="1"/>
</dbReference>
<dbReference type="GO" id="GO:0046653">
    <property type="term" value="P:tetrahydrofolate metabolic process"/>
    <property type="evidence" value="ECO:0007669"/>
    <property type="project" value="InterPro"/>
</dbReference>
<dbReference type="AlphaFoldDB" id="A0A974PM83"/>
<dbReference type="Proteomes" id="UP000596427">
    <property type="component" value="Chromosome"/>
</dbReference>
<protein>
    <submittedName>
        <fullName evidence="1">Sarcosine oxidase subunit delta</fullName>
    </submittedName>
</protein>
<accession>A0A974PM83</accession>
<evidence type="ECO:0000313" key="2">
    <source>
        <dbReference type="Proteomes" id="UP000596427"/>
    </source>
</evidence>
<keyword evidence="2" id="KW-1185">Reference proteome</keyword>
<evidence type="ECO:0000313" key="1">
    <source>
        <dbReference type="EMBL" id="QRG06162.1"/>
    </source>
</evidence>
<dbReference type="Pfam" id="PF04267">
    <property type="entry name" value="SoxD"/>
    <property type="match status" value="1"/>
</dbReference>
<dbReference type="InterPro" id="IPR038561">
    <property type="entry name" value="SoxD_sf"/>
</dbReference>
<dbReference type="EMBL" id="CP063362">
    <property type="protein sequence ID" value="QRG06162.1"/>
    <property type="molecule type" value="Genomic_DNA"/>
</dbReference>
<dbReference type="InterPro" id="IPR006279">
    <property type="entry name" value="SoxD"/>
</dbReference>
<reference evidence="1 2" key="1">
    <citation type="submission" date="2020-10" db="EMBL/GenBank/DDBJ databases">
        <title>Degradation of 1,4-Dioxane by Xanthobacter sp. YN2, via a Novel Group-2 Soluble Di-Iron Monooxygenase.</title>
        <authorList>
            <person name="Ma F."/>
            <person name="Wang Y."/>
            <person name="Yang J."/>
            <person name="Guo H."/>
            <person name="Su D."/>
            <person name="Yu L."/>
        </authorList>
    </citation>
    <scope>NUCLEOTIDE SEQUENCE [LARGE SCALE GENOMIC DNA]</scope>
    <source>
        <strain evidence="1 2">YN2</strain>
    </source>
</reference>
<sequence>MRITCPYCGTRSSHEFAYLGDATPTRPSPDTPDVASTFHAYVYERDNPAGPLDELWYHTAGCRRWLKVARDTRTHEILAVAFARKDETSLPEGME</sequence>
<dbReference type="RefSeq" id="WP_203193046.1">
    <property type="nucleotide sequence ID" value="NZ_CP063362.1"/>
</dbReference>